<evidence type="ECO:0000313" key="4">
    <source>
        <dbReference type="Proteomes" id="UP000228934"/>
    </source>
</evidence>
<feature type="region of interest" description="Disordered" evidence="1">
    <location>
        <begin position="159"/>
        <end position="180"/>
    </location>
</feature>
<protein>
    <recommendedName>
        <fullName evidence="2">MADF domain-containing protein</fullName>
    </recommendedName>
</protein>
<evidence type="ECO:0000313" key="3">
    <source>
        <dbReference type="EMBL" id="PIO22551.1"/>
    </source>
</evidence>
<dbReference type="OrthoDB" id="6617753at2759"/>
<dbReference type="AlphaFoldDB" id="A0A2G9R5K7"/>
<keyword evidence="4" id="KW-1185">Reference proteome</keyword>
<dbReference type="Proteomes" id="UP000228934">
    <property type="component" value="Unassembled WGS sequence"/>
</dbReference>
<evidence type="ECO:0000256" key="1">
    <source>
        <dbReference type="SAM" id="MobiDB-lite"/>
    </source>
</evidence>
<gene>
    <name evidence="3" type="ORF">AB205_0098530</name>
</gene>
<name>A0A2G9R5K7_AQUCT</name>
<dbReference type="InterPro" id="IPR006578">
    <property type="entry name" value="MADF-dom"/>
</dbReference>
<dbReference type="Pfam" id="PF10545">
    <property type="entry name" value="MADF_DNA_bdg"/>
    <property type="match status" value="1"/>
</dbReference>
<dbReference type="PANTHER" id="PTHR21505:SF8">
    <property type="entry name" value="DPT-YFP REPRESSOR BY OVEREXPRESSION, ISOFORM D-RELATED"/>
    <property type="match status" value="1"/>
</dbReference>
<feature type="compositionally biased region" description="Polar residues" evidence="1">
    <location>
        <begin position="159"/>
        <end position="169"/>
    </location>
</feature>
<reference evidence="4" key="1">
    <citation type="journal article" date="2017" name="Nat. Commun.">
        <title>The North American bullfrog draft genome provides insight into hormonal regulation of long noncoding RNA.</title>
        <authorList>
            <person name="Hammond S.A."/>
            <person name="Warren R.L."/>
            <person name="Vandervalk B.P."/>
            <person name="Kucuk E."/>
            <person name="Khan H."/>
            <person name="Gibb E.A."/>
            <person name="Pandoh P."/>
            <person name="Kirk H."/>
            <person name="Zhao Y."/>
            <person name="Jones M."/>
            <person name="Mungall A.J."/>
            <person name="Coope R."/>
            <person name="Pleasance S."/>
            <person name="Moore R.A."/>
            <person name="Holt R.A."/>
            <person name="Round J.M."/>
            <person name="Ohora S."/>
            <person name="Walle B.V."/>
            <person name="Veldhoen N."/>
            <person name="Helbing C.C."/>
            <person name="Birol I."/>
        </authorList>
    </citation>
    <scope>NUCLEOTIDE SEQUENCE [LARGE SCALE GENOMIC DNA]</scope>
</reference>
<organism evidence="3 4">
    <name type="scientific">Aquarana catesbeiana</name>
    <name type="common">American bullfrog</name>
    <name type="synonym">Rana catesbeiana</name>
    <dbReference type="NCBI Taxonomy" id="8400"/>
    <lineage>
        <taxon>Eukaryota</taxon>
        <taxon>Metazoa</taxon>
        <taxon>Chordata</taxon>
        <taxon>Craniata</taxon>
        <taxon>Vertebrata</taxon>
        <taxon>Euteleostomi</taxon>
        <taxon>Amphibia</taxon>
        <taxon>Batrachia</taxon>
        <taxon>Anura</taxon>
        <taxon>Neobatrachia</taxon>
        <taxon>Ranoidea</taxon>
        <taxon>Ranidae</taxon>
        <taxon>Aquarana</taxon>
    </lineage>
</organism>
<dbReference type="PROSITE" id="PS51029">
    <property type="entry name" value="MADF"/>
    <property type="match status" value="1"/>
</dbReference>
<evidence type="ECO:0000259" key="2">
    <source>
        <dbReference type="PROSITE" id="PS51029"/>
    </source>
</evidence>
<dbReference type="SMART" id="SM00595">
    <property type="entry name" value="MADF"/>
    <property type="match status" value="1"/>
</dbReference>
<sequence length="308" mass="35137">MNNDALFIITRSMVDKFTSPHFLPQFLEMYRDLPCLWKVRSKDYSDRQKHNEAYNKLAELCTVVYSKADISYVTKKIANLRTVFKKELNKINESKRSGAGADQVYMPRLWYSESLHFLTDQEEARPSVSSIDTISGNISGDEEDGTFEEMADSQDLFGNETQTVTSPPVSKNKKRKTRQESTGNFLLQASAALNQKRDECDDLDAFAAKKIHRMSEDQKQLLEPLLIQLLNKGLRGELTTNTHLAEHKTTHTQSSELPQQCISGTYHSHSRIVHKETGDMIISTHLCESHTFGLNDVIFVSLTCYELF</sequence>
<feature type="domain" description="MADF" evidence="2">
    <location>
        <begin position="25"/>
        <end position="123"/>
    </location>
</feature>
<dbReference type="EMBL" id="KV996801">
    <property type="protein sequence ID" value="PIO22551.1"/>
    <property type="molecule type" value="Genomic_DNA"/>
</dbReference>
<proteinExistence type="predicted"/>
<accession>A0A2G9R5K7</accession>
<dbReference type="PANTHER" id="PTHR21505">
    <property type="entry name" value="MADF DOMAIN-CONTAINING PROTEIN-RELATED"/>
    <property type="match status" value="1"/>
</dbReference>